<reference evidence="8" key="1">
    <citation type="journal article" date="2019" name="Int. J. Syst. Evol. Microbiol.">
        <title>The Global Catalogue of Microorganisms (GCM) 10K type strain sequencing project: providing services to taxonomists for standard genome sequencing and annotation.</title>
        <authorList>
            <consortium name="The Broad Institute Genomics Platform"/>
            <consortium name="The Broad Institute Genome Sequencing Center for Infectious Disease"/>
            <person name="Wu L."/>
            <person name="Ma J."/>
        </authorList>
    </citation>
    <scope>NUCLEOTIDE SEQUENCE [LARGE SCALE GENOMIC DNA]</scope>
    <source>
        <strain evidence="8">JCM 15478</strain>
    </source>
</reference>
<proteinExistence type="inferred from homology"/>
<dbReference type="Gene3D" id="1.10.530.10">
    <property type="match status" value="1"/>
</dbReference>
<dbReference type="PANTHER" id="PTHR47053">
    <property type="entry name" value="MUREIN DD-ENDOPEPTIDASE MEPH-RELATED"/>
    <property type="match status" value="1"/>
</dbReference>
<dbReference type="InterPro" id="IPR023346">
    <property type="entry name" value="Lysozyme-like_dom_sf"/>
</dbReference>
<sequence length="226" mass="23834">MQFLQPTFDTVVANRPTLRESGSLSPDDPADAIPAAAAYLCSSGARDKHNLRKALYAYNHSPTYVREVLATARRYRHAPARASNPRAARAIAFARAHLGQPYRWGGNGPADGGFDCSGLPQAAYAATGIPLPRVAEDQYPATTEVPAADPLRPGDLVFYGHPGTIHHVGLYTGGGQMIHAPKPGATIRTEHYQEPGTGEPPAPPIALTSHRTASSPAGTAPSDDSP</sequence>
<keyword evidence="4" id="KW-0788">Thiol protease</keyword>
<evidence type="ECO:0000256" key="5">
    <source>
        <dbReference type="SAM" id="MobiDB-lite"/>
    </source>
</evidence>
<dbReference type="Pfam" id="PF00877">
    <property type="entry name" value="NLPC_P60"/>
    <property type="match status" value="1"/>
</dbReference>
<dbReference type="InterPro" id="IPR051202">
    <property type="entry name" value="Peptidase_C40"/>
</dbReference>
<dbReference type="PROSITE" id="PS51935">
    <property type="entry name" value="NLPC_P60"/>
    <property type="match status" value="1"/>
</dbReference>
<name>A0ABP5IKV7_9ACTN</name>
<evidence type="ECO:0000313" key="8">
    <source>
        <dbReference type="Proteomes" id="UP001500016"/>
    </source>
</evidence>
<comment type="caution">
    <text evidence="7">The sequence shown here is derived from an EMBL/GenBank/DDBJ whole genome shotgun (WGS) entry which is preliminary data.</text>
</comment>
<dbReference type="EMBL" id="BAAAPE010000028">
    <property type="protein sequence ID" value="GAA2101910.1"/>
    <property type="molecule type" value="Genomic_DNA"/>
</dbReference>
<dbReference type="InterPro" id="IPR038765">
    <property type="entry name" value="Papain-like_cys_pep_sf"/>
</dbReference>
<keyword evidence="3" id="KW-0378">Hydrolase</keyword>
<keyword evidence="2" id="KW-0645">Protease</keyword>
<dbReference type="SUPFAM" id="SSF53955">
    <property type="entry name" value="Lysozyme-like"/>
    <property type="match status" value="1"/>
</dbReference>
<evidence type="ECO:0000256" key="1">
    <source>
        <dbReference type="ARBA" id="ARBA00007074"/>
    </source>
</evidence>
<dbReference type="Proteomes" id="UP001500016">
    <property type="component" value="Unassembled WGS sequence"/>
</dbReference>
<keyword evidence="8" id="KW-1185">Reference proteome</keyword>
<feature type="compositionally biased region" description="Polar residues" evidence="5">
    <location>
        <begin position="209"/>
        <end position="226"/>
    </location>
</feature>
<dbReference type="SUPFAM" id="SSF54001">
    <property type="entry name" value="Cysteine proteinases"/>
    <property type="match status" value="1"/>
</dbReference>
<evidence type="ECO:0000256" key="3">
    <source>
        <dbReference type="ARBA" id="ARBA00022801"/>
    </source>
</evidence>
<evidence type="ECO:0000313" key="7">
    <source>
        <dbReference type="EMBL" id="GAA2101910.1"/>
    </source>
</evidence>
<dbReference type="PANTHER" id="PTHR47053:SF1">
    <property type="entry name" value="MUREIN DD-ENDOPEPTIDASE MEPH-RELATED"/>
    <property type="match status" value="1"/>
</dbReference>
<organism evidence="7 8">
    <name type="scientific">Streptomyces albiaxialis</name>
    <dbReference type="NCBI Taxonomy" id="329523"/>
    <lineage>
        <taxon>Bacteria</taxon>
        <taxon>Bacillati</taxon>
        <taxon>Actinomycetota</taxon>
        <taxon>Actinomycetes</taxon>
        <taxon>Kitasatosporales</taxon>
        <taxon>Streptomycetaceae</taxon>
        <taxon>Streptomyces</taxon>
    </lineage>
</organism>
<dbReference type="Gene3D" id="3.90.1720.10">
    <property type="entry name" value="endopeptidase domain like (from Nostoc punctiforme)"/>
    <property type="match status" value="1"/>
</dbReference>
<gene>
    <name evidence="7" type="ORF">GCM10009801_75550</name>
</gene>
<evidence type="ECO:0000256" key="2">
    <source>
        <dbReference type="ARBA" id="ARBA00022670"/>
    </source>
</evidence>
<feature type="domain" description="NlpC/P60" evidence="6">
    <location>
        <begin position="84"/>
        <end position="209"/>
    </location>
</feature>
<evidence type="ECO:0000259" key="6">
    <source>
        <dbReference type="PROSITE" id="PS51935"/>
    </source>
</evidence>
<protein>
    <recommendedName>
        <fullName evidence="6">NlpC/P60 domain-containing protein</fullName>
    </recommendedName>
</protein>
<feature type="region of interest" description="Disordered" evidence="5">
    <location>
        <begin position="188"/>
        <end position="226"/>
    </location>
</feature>
<accession>A0ABP5IKV7</accession>
<dbReference type="RefSeq" id="WP_344534962.1">
    <property type="nucleotide sequence ID" value="NZ_BAAAPE010000028.1"/>
</dbReference>
<comment type="similarity">
    <text evidence="1">Belongs to the peptidase C40 family.</text>
</comment>
<evidence type="ECO:0000256" key="4">
    <source>
        <dbReference type="ARBA" id="ARBA00022807"/>
    </source>
</evidence>
<dbReference type="InterPro" id="IPR000064">
    <property type="entry name" value="NLP_P60_dom"/>
</dbReference>